<reference evidence="1" key="2">
    <citation type="submission" date="2025-08" db="UniProtKB">
        <authorList>
            <consortium name="Ensembl"/>
        </authorList>
    </citation>
    <scope>IDENTIFICATION</scope>
</reference>
<dbReference type="GeneTree" id="ENSGT01140000286507"/>
<sequence length="63" mass="7018">MRYHFTPVRMAASKSLQAINAGEVFERPSRLPGGICLKQGTPSYEPFRGPCWAFTVCCKIKPS</sequence>
<evidence type="ECO:0000313" key="1">
    <source>
        <dbReference type="Ensembl" id="ENSBGRP00000033837.1"/>
    </source>
</evidence>
<organism evidence="1 2">
    <name type="scientific">Bos mutus grunniens</name>
    <name type="common">Wild yak</name>
    <name type="synonym">Bos grunniens</name>
    <dbReference type="NCBI Taxonomy" id="30521"/>
    <lineage>
        <taxon>Eukaryota</taxon>
        <taxon>Metazoa</taxon>
        <taxon>Chordata</taxon>
        <taxon>Craniata</taxon>
        <taxon>Vertebrata</taxon>
        <taxon>Euteleostomi</taxon>
        <taxon>Mammalia</taxon>
        <taxon>Eutheria</taxon>
        <taxon>Laurasiatheria</taxon>
        <taxon>Artiodactyla</taxon>
        <taxon>Ruminantia</taxon>
        <taxon>Pecora</taxon>
        <taxon>Bovidae</taxon>
        <taxon>Bovinae</taxon>
        <taxon>Bos</taxon>
    </lineage>
</organism>
<dbReference type="Proteomes" id="UP000694520">
    <property type="component" value="Chromosome 28"/>
</dbReference>
<protein>
    <submittedName>
        <fullName evidence="1">Uncharacterized protein</fullName>
    </submittedName>
</protein>
<proteinExistence type="predicted"/>
<dbReference type="AlphaFoldDB" id="A0A8B9Y897"/>
<keyword evidence="2" id="KW-1185">Reference proteome</keyword>
<evidence type="ECO:0000313" key="2">
    <source>
        <dbReference type="Proteomes" id="UP000694520"/>
    </source>
</evidence>
<reference evidence="1" key="1">
    <citation type="submission" date="2019-05" db="EMBL/GenBank/DDBJ databases">
        <authorList>
            <person name="Zhang S."/>
            <person name="Liu J."/>
        </authorList>
    </citation>
    <scope>NUCLEOTIDE SEQUENCE [LARGE SCALE GENOMIC DNA]</scope>
</reference>
<name>A0A8B9Y897_BOSMU</name>
<accession>A0A8B9Y897</accession>
<reference evidence="1" key="3">
    <citation type="submission" date="2025-09" db="UniProtKB">
        <authorList>
            <consortium name="Ensembl"/>
        </authorList>
    </citation>
    <scope>IDENTIFICATION</scope>
</reference>
<dbReference type="Ensembl" id="ENSBGRT00000039112.1">
    <property type="protein sequence ID" value="ENSBGRP00000033837.1"/>
    <property type="gene ID" value="ENSBGRG00000021177.1"/>
</dbReference>